<dbReference type="Pfam" id="PF17782">
    <property type="entry name" value="WHD_DprA"/>
    <property type="match status" value="1"/>
</dbReference>
<feature type="domain" description="DprA winged helix" evidence="3">
    <location>
        <begin position="306"/>
        <end position="357"/>
    </location>
</feature>
<dbReference type="SUPFAM" id="SSF102405">
    <property type="entry name" value="MCP/YpsA-like"/>
    <property type="match status" value="1"/>
</dbReference>
<comment type="caution">
    <text evidence="4">The sequence shown here is derived from an EMBL/GenBank/DDBJ whole genome shotgun (WGS) entry which is preliminary data.</text>
</comment>
<name>A0ABT7SNC6_9GAMM</name>
<dbReference type="InterPro" id="IPR003488">
    <property type="entry name" value="DprA"/>
</dbReference>
<reference evidence="4 5" key="1">
    <citation type="submission" date="2023-06" db="EMBL/GenBank/DDBJ databases">
        <title>Thiopseudomonas sp. CY1220 draft genome sequence.</title>
        <authorList>
            <person name="Zhao G."/>
            <person name="An M."/>
        </authorList>
    </citation>
    <scope>NUCLEOTIDE SEQUENCE [LARGE SCALE GENOMIC DNA]</scope>
    <source>
        <strain evidence="4 5">CY1220</strain>
    </source>
</reference>
<dbReference type="InterPro" id="IPR036390">
    <property type="entry name" value="WH_DNA-bd_sf"/>
</dbReference>
<feature type="domain" description="Smf/DprA SLOG" evidence="2">
    <location>
        <begin position="84"/>
        <end position="292"/>
    </location>
</feature>
<evidence type="ECO:0000313" key="5">
    <source>
        <dbReference type="Proteomes" id="UP001241056"/>
    </source>
</evidence>
<dbReference type="EMBL" id="JAUCDY010000004">
    <property type="protein sequence ID" value="MDM7857694.1"/>
    <property type="molecule type" value="Genomic_DNA"/>
</dbReference>
<accession>A0ABT7SNC6</accession>
<keyword evidence="5" id="KW-1185">Reference proteome</keyword>
<proteinExistence type="inferred from homology"/>
<comment type="similarity">
    <text evidence="1">Belongs to the DprA/Smf family.</text>
</comment>
<evidence type="ECO:0000313" key="4">
    <source>
        <dbReference type="EMBL" id="MDM7857694.1"/>
    </source>
</evidence>
<evidence type="ECO:0000259" key="2">
    <source>
        <dbReference type="Pfam" id="PF02481"/>
    </source>
</evidence>
<dbReference type="Pfam" id="PF02481">
    <property type="entry name" value="DNA_processg_A"/>
    <property type="match status" value="1"/>
</dbReference>
<dbReference type="Pfam" id="PF21102">
    <property type="entry name" value="DprA_N"/>
    <property type="match status" value="1"/>
</dbReference>
<dbReference type="PANTHER" id="PTHR43022">
    <property type="entry name" value="PROTEIN SMF"/>
    <property type="match status" value="1"/>
</dbReference>
<dbReference type="Gene3D" id="3.40.50.450">
    <property type="match status" value="1"/>
</dbReference>
<dbReference type="InterPro" id="IPR057666">
    <property type="entry name" value="DrpA_SLOG"/>
</dbReference>
<dbReference type="Gene3D" id="1.10.10.10">
    <property type="entry name" value="Winged helix-like DNA-binding domain superfamily/Winged helix DNA-binding domain"/>
    <property type="match status" value="1"/>
</dbReference>
<dbReference type="Proteomes" id="UP001241056">
    <property type="component" value="Unassembled WGS sequence"/>
</dbReference>
<dbReference type="NCBIfam" id="TIGR00732">
    <property type="entry name" value="dprA"/>
    <property type="match status" value="1"/>
</dbReference>
<protein>
    <submittedName>
        <fullName evidence="4">DNA-processing protein DprA</fullName>
    </submittedName>
</protein>
<dbReference type="InterPro" id="IPR041614">
    <property type="entry name" value="DprA_WH"/>
</dbReference>
<dbReference type="RefSeq" id="WP_289410351.1">
    <property type="nucleotide sequence ID" value="NZ_JAUCDY010000004.1"/>
</dbReference>
<evidence type="ECO:0000259" key="3">
    <source>
        <dbReference type="Pfam" id="PF17782"/>
    </source>
</evidence>
<dbReference type="InterPro" id="IPR036388">
    <property type="entry name" value="WH-like_DNA-bd_sf"/>
</dbReference>
<evidence type="ECO:0000256" key="1">
    <source>
        <dbReference type="ARBA" id="ARBA00006525"/>
    </source>
</evidence>
<gene>
    <name evidence="4" type="primary">dprA</name>
    <name evidence="4" type="ORF">QEZ41_05310</name>
</gene>
<dbReference type="PANTHER" id="PTHR43022:SF1">
    <property type="entry name" value="PROTEIN SMF"/>
    <property type="match status" value="1"/>
</dbReference>
<dbReference type="SUPFAM" id="SSF46785">
    <property type="entry name" value="Winged helix' DNA-binding domain"/>
    <property type="match status" value="1"/>
</dbReference>
<organism evidence="4 5">
    <name type="scientific">Thiopseudomonas acetoxidans</name>
    <dbReference type="NCBI Taxonomy" id="3041622"/>
    <lineage>
        <taxon>Bacteria</taxon>
        <taxon>Pseudomonadati</taxon>
        <taxon>Pseudomonadota</taxon>
        <taxon>Gammaproteobacteria</taxon>
        <taxon>Pseudomonadales</taxon>
        <taxon>Pseudomonadaceae</taxon>
        <taxon>Thiopseudomonas</taxon>
    </lineage>
</organism>
<sequence length="369" mass="39367">MAQDISARELHARLCLHATPQIGPQRFQLLLNHFSSAEAALAASTSAWLQLGLPEQCKTLSQSNEVLQKAEAALKWAEHPLHHLILHDSLDYPALLSETHAAPAVLFVEGNPKALAMPQLAIVGSRNATPTNKQTAYHFAKTLAAAGCAITSGLASGIDTAAHQGALKAGGCTLAVVGTGLWHTYPKSNHALREQIAQSSGALVSEFCLDVSPIAANFPKRNRIISGLSLGVLVVEAGLASGSLITARYAAEQNRDVFAIPGSIHYPGSKGCHQLLRDGAVLVECVQDILGAWQHWLSTPIHDSEPKPAETAPCALLALLQSNPMGNDELAQQLQLDMPTVLQQLTELELDGKIYTKAGLWHYLPKKSS</sequence>